<proteinExistence type="predicted"/>
<organism evidence="1 2">
    <name type="scientific">Deinococcus detaillensis</name>
    <dbReference type="NCBI Taxonomy" id="2592048"/>
    <lineage>
        <taxon>Bacteria</taxon>
        <taxon>Thermotogati</taxon>
        <taxon>Deinococcota</taxon>
        <taxon>Deinococci</taxon>
        <taxon>Deinococcales</taxon>
        <taxon>Deinococcaceae</taxon>
        <taxon>Deinococcus</taxon>
    </lineage>
</organism>
<keyword evidence="2" id="KW-1185">Reference proteome</keyword>
<evidence type="ECO:0000313" key="2">
    <source>
        <dbReference type="Proteomes" id="UP000316092"/>
    </source>
</evidence>
<reference evidence="1 2" key="1">
    <citation type="submission" date="2019-07" db="EMBL/GenBank/DDBJ databases">
        <title>Deinococcus detaillus sp. nov., isolated from humus soil in Antarctica.</title>
        <authorList>
            <person name="Zhang K."/>
        </authorList>
    </citation>
    <scope>NUCLEOTIDE SEQUENCE [LARGE SCALE GENOMIC DNA]</scope>
    <source>
        <strain evidence="1 2">H1</strain>
    </source>
</reference>
<dbReference type="AlphaFoldDB" id="A0A553V425"/>
<dbReference type="Proteomes" id="UP000316092">
    <property type="component" value="Unassembled WGS sequence"/>
</dbReference>
<accession>A0A553V425</accession>
<protein>
    <submittedName>
        <fullName evidence="1">Uncharacterized protein</fullName>
    </submittedName>
</protein>
<gene>
    <name evidence="1" type="ORF">FNU79_04435</name>
</gene>
<evidence type="ECO:0000313" key="1">
    <source>
        <dbReference type="EMBL" id="TSA87144.1"/>
    </source>
</evidence>
<dbReference type="EMBL" id="VKDB01000003">
    <property type="protein sequence ID" value="TSA87144.1"/>
    <property type="molecule type" value="Genomic_DNA"/>
</dbReference>
<name>A0A553V425_9DEIO</name>
<comment type="caution">
    <text evidence="1">The sequence shown here is derived from an EMBL/GenBank/DDBJ whole genome shotgun (WGS) entry which is preliminary data.</text>
</comment>
<dbReference type="OrthoDB" id="74073at2"/>
<sequence length="74" mass="8279">MPPTDTRAFLERRNALWLTLRQHSPDGFNTDEVNADTQVFEQALTELSELIGWNRPRILAGLGISSAEDAAEQP</sequence>
<dbReference type="RefSeq" id="WP_143719696.1">
    <property type="nucleotide sequence ID" value="NZ_VKDB01000003.1"/>
</dbReference>